<evidence type="ECO:0000256" key="2">
    <source>
        <dbReference type="SAM" id="SignalP"/>
    </source>
</evidence>
<organism evidence="3 4">
    <name type="scientific">Gilvimarinus xylanilyticus</name>
    <dbReference type="NCBI Taxonomy" id="2944139"/>
    <lineage>
        <taxon>Bacteria</taxon>
        <taxon>Pseudomonadati</taxon>
        <taxon>Pseudomonadota</taxon>
        <taxon>Gammaproteobacteria</taxon>
        <taxon>Cellvibrionales</taxon>
        <taxon>Cellvibrionaceae</taxon>
        <taxon>Gilvimarinus</taxon>
    </lineage>
</organism>
<accession>A0A9X2KUP3</accession>
<proteinExistence type="predicted"/>
<keyword evidence="4" id="KW-1185">Reference proteome</keyword>
<evidence type="ECO:0000313" key="3">
    <source>
        <dbReference type="EMBL" id="MCP8900073.1"/>
    </source>
</evidence>
<dbReference type="RefSeq" id="WP_253968370.1">
    <property type="nucleotide sequence ID" value="NZ_JAMFTH010000004.1"/>
</dbReference>
<evidence type="ECO:0000256" key="1">
    <source>
        <dbReference type="SAM" id="MobiDB-lite"/>
    </source>
</evidence>
<name>A0A9X2KUP3_9GAMM</name>
<sequence length="365" mass="37610">MQYVNRLLVAPIAGAVLLLLSHIVFAQSCPASHPFQCGGACFVDAAQAQAGGCSEASASNSSDSDQSSSSPTSNTSTTGNSNELTCASDENPSHVVSGRRQQFTQPWCDTVCVTYVGNGTGCLNAEGIFVSNASICSDPANAREAILDIEYNLGIEVDDQFQAMSGYQGAPPSINPSMTVADAETYFSALIGEQKGKELVRLLNTNGDDIVTRNEASQAKGSDPRQLLNTGFGCGLSTDDIMAYVGLYVGDGAIDKYAGDLDDSVKAAMLEFTRSWQPGVNAQACEYRGGCNGNNPASSSASSVSSANSSSDSSTTNSSISSNSSSSVSSALANPNCPASHPLWSQSCSQCFVDSSQAASAGCSL</sequence>
<feature type="signal peptide" evidence="2">
    <location>
        <begin position="1"/>
        <end position="26"/>
    </location>
</feature>
<dbReference type="PROSITE" id="PS51257">
    <property type="entry name" value="PROKAR_LIPOPROTEIN"/>
    <property type="match status" value="1"/>
</dbReference>
<feature type="region of interest" description="Disordered" evidence="1">
    <location>
        <begin position="54"/>
        <end position="93"/>
    </location>
</feature>
<dbReference type="EMBL" id="JAMFTH010000004">
    <property type="protein sequence ID" value="MCP8900073.1"/>
    <property type="molecule type" value="Genomic_DNA"/>
</dbReference>
<protein>
    <submittedName>
        <fullName evidence="3">Uncharacterized protein</fullName>
    </submittedName>
</protein>
<reference evidence="3" key="2">
    <citation type="submission" date="2023-01" db="EMBL/GenBank/DDBJ databases">
        <title>Gilvimarinus xylanilyticus HB14 isolated from Caulerpa lentillifera aquaculture base in Hainan, China.</title>
        <authorList>
            <person name="Zhang Y.-J."/>
        </authorList>
    </citation>
    <scope>NUCLEOTIDE SEQUENCE</scope>
    <source>
        <strain evidence="3">HB14</strain>
    </source>
</reference>
<feature type="chain" id="PRO_5040914425" evidence="2">
    <location>
        <begin position="27"/>
        <end position="365"/>
    </location>
</feature>
<feature type="compositionally biased region" description="Low complexity" evidence="1">
    <location>
        <begin position="54"/>
        <end position="82"/>
    </location>
</feature>
<keyword evidence="2" id="KW-0732">Signal</keyword>
<feature type="region of interest" description="Disordered" evidence="1">
    <location>
        <begin position="298"/>
        <end position="322"/>
    </location>
</feature>
<gene>
    <name evidence="3" type="ORF">M6D89_12260</name>
</gene>
<reference evidence="3" key="1">
    <citation type="submission" date="2022-05" db="EMBL/GenBank/DDBJ databases">
        <authorList>
            <person name="Sun H.-N."/>
        </authorList>
    </citation>
    <scope>NUCLEOTIDE SEQUENCE</scope>
    <source>
        <strain evidence="3">HB14</strain>
    </source>
</reference>
<dbReference type="Proteomes" id="UP001139319">
    <property type="component" value="Unassembled WGS sequence"/>
</dbReference>
<dbReference type="AlphaFoldDB" id="A0A9X2KUP3"/>
<evidence type="ECO:0000313" key="4">
    <source>
        <dbReference type="Proteomes" id="UP001139319"/>
    </source>
</evidence>
<comment type="caution">
    <text evidence="3">The sequence shown here is derived from an EMBL/GenBank/DDBJ whole genome shotgun (WGS) entry which is preliminary data.</text>
</comment>